<sequence>MSVFDQNEIVGAQHEVQRLLGRCILRLQQCEQLMKSMLAFQKLFGTPETLPMALDKRKAVISGKTMGGLVGHLTTECVVKEGSEAPGGPSGYDSNSSFVALHMGLEFPEQSHATLQADLRDLVNLRNVLVHHFIEQYDIKTVEGCLEAQVALSSSYAQIDRQFQRLRALAADVARGAKAFAELVQSPQFHEFMVNGIAPDGQIHWPLTGIVSALRKAFRERAIDGWVNLDTAVRWVAEHHPEQTPKKYGCARWRHVIHESRQFELRHFAHHGQLGAWFRERPDSTG</sequence>
<accession>A0AAI9C8W6</accession>
<reference evidence="2" key="1">
    <citation type="submission" date="2022-07" db="EMBL/GenBank/DDBJ databases">
        <authorList>
            <consortium name="Clinical and Environmental Microbiology Branch: Whole genome sequencing antimicrobial resistance pathogens in the healthcare setting"/>
        </authorList>
    </citation>
    <scope>NUCLEOTIDE SEQUENCE</scope>
    <source>
        <strain evidence="2">Stenotrophomonas_maltophilia_2021CK-00905</strain>
    </source>
</reference>
<name>A0AAI9C8W6_STEMA</name>
<dbReference type="RefSeq" id="WP_164157733.1">
    <property type="nucleotide sequence ID" value="NZ_JBFCWN010000001.1"/>
</dbReference>
<dbReference type="CDD" id="cd10146">
    <property type="entry name" value="LabA_like_C"/>
    <property type="match status" value="1"/>
</dbReference>
<protein>
    <submittedName>
        <fullName evidence="2">OST-HTH/LOTUS domain-containing protein</fullName>
    </submittedName>
</protein>
<dbReference type="InterPro" id="IPR025605">
    <property type="entry name" value="OST-HTH/LOTUS_dom"/>
</dbReference>
<evidence type="ECO:0000259" key="1">
    <source>
        <dbReference type="Pfam" id="PF12872"/>
    </source>
</evidence>
<feature type="domain" description="HTH OST-type" evidence="1">
    <location>
        <begin position="207"/>
        <end position="270"/>
    </location>
</feature>
<dbReference type="EMBL" id="ABLOMU010000006">
    <property type="protein sequence ID" value="EKT4440242.1"/>
    <property type="molecule type" value="Genomic_DNA"/>
</dbReference>
<organism evidence="2 3">
    <name type="scientific">Stenotrophomonas maltophilia</name>
    <name type="common">Pseudomonas maltophilia</name>
    <name type="synonym">Xanthomonas maltophilia</name>
    <dbReference type="NCBI Taxonomy" id="40324"/>
    <lineage>
        <taxon>Bacteria</taxon>
        <taxon>Pseudomonadati</taxon>
        <taxon>Pseudomonadota</taxon>
        <taxon>Gammaproteobacteria</taxon>
        <taxon>Lysobacterales</taxon>
        <taxon>Lysobacteraceae</taxon>
        <taxon>Stenotrophomonas</taxon>
        <taxon>Stenotrophomonas maltophilia group</taxon>
    </lineage>
</organism>
<comment type="caution">
    <text evidence="2">The sequence shown here is derived from an EMBL/GenBank/DDBJ whole genome shotgun (WGS) entry which is preliminary data.</text>
</comment>
<dbReference type="AlphaFoldDB" id="A0AAI9C8W6"/>
<evidence type="ECO:0000313" key="2">
    <source>
        <dbReference type="EMBL" id="EKT4440242.1"/>
    </source>
</evidence>
<dbReference type="Pfam" id="PF12872">
    <property type="entry name" value="OST-HTH"/>
    <property type="match status" value="1"/>
</dbReference>
<dbReference type="Proteomes" id="UP001214521">
    <property type="component" value="Unassembled WGS sequence"/>
</dbReference>
<proteinExistence type="predicted"/>
<gene>
    <name evidence="2" type="ORF">QEK83_000855</name>
</gene>
<evidence type="ECO:0000313" key="3">
    <source>
        <dbReference type="Proteomes" id="UP001214521"/>
    </source>
</evidence>